<reference evidence="1" key="1">
    <citation type="submission" date="2019-04" db="EMBL/GenBank/DDBJ databases">
        <title>Microbes associate with the intestines of laboratory mice.</title>
        <authorList>
            <person name="Navarre W."/>
            <person name="Wong E."/>
            <person name="Huang K."/>
            <person name="Tropini C."/>
            <person name="Ng K."/>
            <person name="Yu B."/>
        </authorList>
    </citation>
    <scope>NUCLEOTIDE SEQUENCE</scope>
    <source>
        <strain evidence="1">NM01_1-7b</strain>
    </source>
</reference>
<evidence type="ECO:0000313" key="2">
    <source>
        <dbReference type="Proteomes" id="UP000304953"/>
    </source>
</evidence>
<evidence type="ECO:0000313" key="1">
    <source>
        <dbReference type="EMBL" id="TGY97858.1"/>
    </source>
</evidence>
<dbReference type="EMBL" id="SRYA01000004">
    <property type="protein sequence ID" value="TGY97858.1"/>
    <property type="molecule type" value="Genomic_DNA"/>
</dbReference>
<name>A0AC61S0B3_9FIRM</name>
<keyword evidence="2" id="KW-1185">Reference proteome</keyword>
<sequence length="195" mass="22115">MEEAIDNISEKIAGAICNDSQELEVIVYGVHQTIIMMMNFLLTMISGIIWHEFLFMAIMFLYFSILRPYAGGYHAKTEGKCLALSIALINLVLFGKQYFRLCFPAYLVICLASIGVIFLCAPIGNPNKTLDMMERRVYRRKSRIIVAISSVIFIAAVIFKWQILYEGIVWGMFVTAALLIAGKIKYRVPGVIQKR</sequence>
<proteinExistence type="predicted"/>
<accession>A0AC61S0B3</accession>
<gene>
    <name evidence="1" type="ORF">E5329_03135</name>
</gene>
<comment type="caution">
    <text evidence="1">The sequence shown here is derived from an EMBL/GenBank/DDBJ whole genome shotgun (WGS) entry which is preliminary data.</text>
</comment>
<organism evidence="1 2">
    <name type="scientific">Petralouisia muris</name>
    <dbReference type="NCBI Taxonomy" id="3032872"/>
    <lineage>
        <taxon>Bacteria</taxon>
        <taxon>Bacillati</taxon>
        <taxon>Bacillota</taxon>
        <taxon>Clostridia</taxon>
        <taxon>Lachnospirales</taxon>
        <taxon>Lachnospiraceae</taxon>
        <taxon>Petralouisia</taxon>
    </lineage>
</organism>
<dbReference type="Proteomes" id="UP000304953">
    <property type="component" value="Unassembled WGS sequence"/>
</dbReference>
<protein>
    <submittedName>
        <fullName evidence="1">Uncharacterized protein</fullName>
    </submittedName>
</protein>